<dbReference type="Proteomes" id="UP000054925">
    <property type="component" value="Unassembled WGS sequence"/>
</dbReference>
<dbReference type="AlphaFoldDB" id="A0A158L2P6"/>
<dbReference type="InterPro" id="IPR010921">
    <property type="entry name" value="Trp_repressor/repl_initiator"/>
</dbReference>
<dbReference type="EMBL" id="FCOL02000345">
    <property type="protein sequence ID" value="SAL87515.1"/>
    <property type="molecule type" value="Genomic_DNA"/>
</dbReference>
<dbReference type="GO" id="GO:0006313">
    <property type="term" value="P:DNA transposition"/>
    <property type="evidence" value="ECO:0007669"/>
    <property type="project" value="InterPro"/>
</dbReference>
<protein>
    <submittedName>
        <fullName evidence="1">Transposase IS3/IS911 family protein</fullName>
    </submittedName>
</protein>
<keyword evidence="2" id="KW-1185">Reference proteome</keyword>
<evidence type="ECO:0000313" key="1">
    <source>
        <dbReference type="EMBL" id="SAL87515.1"/>
    </source>
</evidence>
<dbReference type="Pfam" id="PF01527">
    <property type="entry name" value="HTH_Tnp_1"/>
    <property type="match status" value="1"/>
</dbReference>
<reference evidence="1" key="1">
    <citation type="submission" date="2016-01" db="EMBL/GenBank/DDBJ databases">
        <authorList>
            <person name="Peeters C."/>
        </authorList>
    </citation>
    <scope>NUCLEOTIDE SEQUENCE [LARGE SCALE GENOMIC DNA]</scope>
    <source>
        <strain evidence="1">LMG 22937</strain>
    </source>
</reference>
<name>A0A158L2P6_9BURK</name>
<comment type="caution">
    <text evidence="1">The sequence shown here is derived from an EMBL/GenBank/DDBJ whole genome shotgun (WGS) entry which is preliminary data.</text>
</comment>
<dbReference type="InterPro" id="IPR002514">
    <property type="entry name" value="Transposase_8"/>
</dbReference>
<dbReference type="NCBIfam" id="NF047595">
    <property type="entry name" value="IS66_ISRel24_TnpA"/>
    <property type="match status" value="1"/>
</dbReference>
<dbReference type="RefSeq" id="WP_087660796.1">
    <property type="nucleotide sequence ID" value="NZ_FCOL02000345.1"/>
</dbReference>
<accession>A0A158L2P6</accession>
<gene>
    <name evidence="1" type="ORF">AWB67_07426</name>
</gene>
<dbReference type="GO" id="GO:0043565">
    <property type="term" value="F:sequence-specific DNA binding"/>
    <property type="evidence" value="ECO:0007669"/>
    <property type="project" value="InterPro"/>
</dbReference>
<dbReference type="SUPFAM" id="SSF48295">
    <property type="entry name" value="TrpR-like"/>
    <property type="match status" value="1"/>
</dbReference>
<proteinExistence type="predicted"/>
<dbReference type="GO" id="GO:0004803">
    <property type="term" value="F:transposase activity"/>
    <property type="evidence" value="ECO:0007669"/>
    <property type="project" value="InterPro"/>
</dbReference>
<sequence>MGTKVAEIVDRKCEAPGKRPNFAREFKRQLVEQTFEPGASVSLVARRNDINTNLLFRWRRQYLQGAFGAPRPGPARQEPDGDVASLDVASLLPVSIVPEAEASMPVRDAVSEDACEIEFDRARLRIRGNVSPDMLRLLIRELSR</sequence>
<evidence type="ECO:0000313" key="2">
    <source>
        <dbReference type="Proteomes" id="UP000054925"/>
    </source>
</evidence>
<dbReference type="OrthoDB" id="3376843at2"/>
<organism evidence="1 2">
    <name type="scientific">Caballeronia terrestris</name>
    <dbReference type="NCBI Taxonomy" id="1226301"/>
    <lineage>
        <taxon>Bacteria</taxon>
        <taxon>Pseudomonadati</taxon>
        <taxon>Pseudomonadota</taxon>
        <taxon>Betaproteobacteria</taxon>
        <taxon>Burkholderiales</taxon>
        <taxon>Burkholderiaceae</taxon>
        <taxon>Caballeronia</taxon>
    </lineage>
</organism>